<name>X6N529_RETFI</name>
<feature type="domain" description="PH" evidence="2">
    <location>
        <begin position="127"/>
        <end position="201"/>
    </location>
</feature>
<accession>X6N529</accession>
<dbReference type="EMBL" id="ASPP01012640">
    <property type="protein sequence ID" value="ETO20402.1"/>
    <property type="molecule type" value="Genomic_DNA"/>
</dbReference>
<evidence type="ECO:0000313" key="4">
    <source>
        <dbReference type="Proteomes" id="UP000023152"/>
    </source>
</evidence>
<dbReference type="Gene3D" id="2.30.29.30">
    <property type="entry name" value="Pleckstrin-homology domain (PH domain)/Phosphotyrosine-binding domain (PTB)"/>
    <property type="match status" value="1"/>
</dbReference>
<feature type="compositionally biased region" description="Low complexity" evidence="1">
    <location>
        <begin position="81"/>
        <end position="90"/>
    </location>
</feature>
<proteinExistence type="predicted"/>
<evidence type="ECO:0000259" key="2">
    <source>
        <dbReference type="PROSITE" id="PS50003"/>
    </source>
</evidence>
<dbReference type="AlphaFoldDB" id="X6N529"/>
<sequence>MSAMTILQNYPKTETDVESLTSTARKIQQGSIKLEFDNELHTQLASEEVRTLLDEAKKMFTNIDQQSYPPPWRASGDLSQTTTTTTTTTTLPPDIRIPGCLDLSPAEKWRAHHALLNAYPNAVSTNQPIRMGYLVKRGGGEEGFFSRQSLKLRWFVIEHEKLTYYKNFKAYDHKEESLKTPIALKGRVIRVIDKKLLCFEISGLQLSLFYYNIYLYLYMYVIYIDELQNSMNFFFIIKKKKIQSFETGLSALCCQF</sequence>
<gene>
    <name evidence="3" type="ORF">RFI_16814</name>
</gene>
<protein>
    <recommendedName>
        <fullName evidence="2">PH domain-containing protein</fullName>
    </recommendedName>
</protein>
<reference evidence="3 4" key="1">
    <citation type="journal article" date="2013" name="Curr. Biol.">
        <title>The Genome of the Foraminiferan Reticulomyxa filosa.</title>
        <authorList>
            <person name="Glockner G."/>
            <person name="Hulsmann N."/>
            <person name="Schleicher M."/>
            <person name="Noegel A.A."/>
            <person name="Eichinger L."/>
            <person name="Gallinger C."/>
            <person name="Pawlowski J."/>
            <person name="Sierra R."/>
            <person name="Euteneuer U."/>
            <person name="Pillet L."/>
            <person name="Moustafa A."/>
            <person name="Platzer M."/>
            <person name="Groth M."/>
            <person name="Szafranski K."/>
            <person name="Schliwa M."/>
        </authorList>
    </citation>
    <scope>NUCLEOTIDE SEQUENCE [LARGE SCALE GENOMIC DNA]</scope>
</reference>
<dbReference type="InterPro" id="IPR001849">
    <property type="entry name" value="PH_domain"/>
</dbReference>
<keyword evidence="4" id="KW-1185">Reference proteome</keyword>
<dbReference type="InterPro" id="IPR011993">
    <property type="entry name" value="PH-like_dom_sf"/>
</dbReference>
<dbReference type="PROSITE" id="PS50003">
    <property type="entry name" value="PH_DOMAIN"/>
    <property type="match status" value="1"/>
</dbReference>
<feature type="region of interest" description="Disordered" evidence="1">
    <location>
        <begin position="70"/>
        <end position="91"/>
    </location>
</feature>
<comment type="caution">
    <text evidence="3">The sequence shown here is derived from an EMBL/GenBank/DDBJ whole genome shotgun (WGS) entry which is preliminary data.</text>
</comment>
<dbReference type="SMART" id="SM00233">
    <property type="entry name" value="PH"/>
    <property type="match status" value="1"/>
</dbReference>
<organism evidence="3 4">
    <name type="scientific">Reticulomyxa filosa</name>
    <dbReference type="NCBI Taxonomy" id="46433"/>
    <lineage>
        <taxon>Eukaryota</taxon>
        <taxon>Sar</taxon>
        <taxon>Rhizaria</taxon>
        <taxon>Retaria</taxon>
        <taxon>Foraminifera</taxon>
        <taxon>Monothalamids</taxon>
        <taxon>Reticulomyxidae</taxon>
        <taxon>Reticulomyxa</taxon>
    </lineage>
</organism>
<dbReference type="Proteomes" id="UP000023152">
    <property type="component" value="Unassembled WGS sequence"/>
</dbReference>
<evidence type="ECO:0000256" key="1">
    <source>
        <dbReference type="SAM" id="MobiDB-lite"/>
    </source>
</evidence>
<dbReference type="OrthoDB" id="185175at2759"/>
<evidence type="ECO:0000313" key="3">
    <source>
        <dbReference type="EMBL" id="ETO20402.1"/>
    </source>
</evidence>
<dbReference type="SUPFAM" id="SSF50729">
    <property type="entry name" value="PH domain-like"/>
    <property type="match status" value="1"/>
</dbReference>